<accession>A0AA88D9W8</accession>
<organism evidence="2 3">
    <name type="scientific">Ficus carica</name>
    <name type="common">Common fig</name>
    <dbReference type="NCBI Taxonomy" id="3494"/>
    <lineage>
        <taxon>Eukaryota</taxon>
        <taxon>Viridiplantae</taxon>
        <taxon>Streptophyta</taxon>
        <taxon>Embryophyta</taxon>
        <taxon>Tracheophyta</taxon>
        <taxon>Spermatophyta</taxon>
        <taxon>Magnoliopsida</taxon>
        <taxon>eudicotyledons</taxon>
        <taxon>Gunneridae</taxon>
        <taxon>Pentapetalae</taxon>
        <taxon>rosids</taxon>
        <taxon>fabids</taxon>
        <taxon>Rosales</taxon>
        <taxon>Moraceae</taxon>
        <taxon>Ficeae</taxon>
        <taxon>Ficus</taxon>
    </lineage>
</organism>
<evidence type="ECO:0000313" key="3">
    <source>
        <dbReference type="Proteomes" id="UP001187192"/>
    </source>
</evidence>
<proteinExistence type="predicted"/>
<keyword evidence="3" id="KW-1185">Reference proteome</keyword>
<gene>
    <name evidence="2" type="ORF">TIFTF001_017590</name>
</gene>
<dbReference type="EMBL" id="BTGU01000028">
    <property type="protein sequence ID" value="GMN48416.1"/>
    <property type="molecule type" value="Genomic_DNA"/>
</dbReference>
<sequence length="95" mass="10748">MDDVPEANQEATPPRRVWPPTHIDQRINQLTQIKQRPEEPVGANGANSTRECPWKELGKPLGINKMPRWQGHVTEALWVADIDGPENSTRAWSNS</sequence>
<reference evidence="2" key="1">
    <citation type="submission" date="2023-07" db="EMBL/GenBank/DDBJ databases">
        <title>draft genome sequence of fig (Ficus carica).</title>
        <authorList>
            <person name="Takahashi T."/>
            <person name="Nishimura K."/>
        </authorList>
    </citation>
    <scope>NUCLEOTIDE SEQUENCE</scope>
</reference>
<evidence type="ECO:0000256" key="1">
    <source>
        <dbReference type="SAM" id="MobiDB-lite"/>
    </source>
</evidence>
<protein>
    <submittedName>
        <fullName evidence="2">Uncharacterized protein</fullName>
    </submittedName>
</protein>
<name>A0AA88D9W8_FICCA</name>
<comment type="caution">
    <text evidence="2">The sequence shown here is derived from an EMBL/GenBank/DDBJ whole genome shotgun (WGS) entry which is preliminary data.</text>
</comment>
<dbReference type="AlphaFoldDB" id="A0AA88D9W8"/>
<feature type="region of interest" description="Disordered" evidence="1">
    <location>
        <begin position="1"/>
        <end position="20"/>
    </location>
</feature>
<dbReference type="Gramene" id="FCD_00029887-RA">
    <property type="protein sequence ID" value="FCD_00029887-RA:cds"/>
    <property type="gene ID" value="FCD_00029887"/>
</dbReference>
<dbReference type="Proteomes" id="UP001187192">
    <property type="component" value="Unassembled WGS sequence"/>
</dbReference>
<evidence type="ECO:0000313" key="2">
    <source>
        <dbReference type="EMBL" id="GMN48416.1"/>
    </source>
</evidence>